<keyword evidence="4" id="KW-0997">Cell inner membrane</keyword>
<keyword evidence="15" id="KW-1185">Reference proteome</keyword>
<evidence type="ECO:0000256" key="8">
    <source>
        <dbReference type="ARBA" id="ARBA00023098"/>
    </source>
</evidence>
<dbReference type="SUPFAM" id="SSF158855">
    <property type="entry name" value="Lipase chaperone-like"/>
    <property type="match status" value="1"/>
</dbReference>
<accession>A0ABV7W503</accession>
<keyword evidence="3" id="KW-1003">Cell membrane</keyword>
<comment type="subcellular location">
    <subcellularLocation>
        <location evidence="1">Cell inner membrane</location>
        <topology evidence="1">Single-pass membrane protein</topology>
        <orientation evidence="1">Periplasmic side</orientation>
    </subcellularLocation>
</comment>
<evidence type="ECO:0000256" key="7">
    <source>
        <dbReference type="ARBA" id="ARBA00022989"/>
    </source>
</evidence>
<evidence type="ECO:0000256" key="2">
    <source>
        <dbReference type="ARBA" id="ARBA00010358"/>
    </source>
</evidence>
<comment type="similarity">
    <text evidence="2">Belongs to the lipase chaperone family.</text>
</comment>
<reference evidence="15" key="1">
    <citation type="journal article" date="2019" name="Int. J. Syst. Evol. Microbiol.">
        <title>The Global Catalogue of Microorganisms (GCM) 10K type strain sequencing project: providing services to taxonomists for standard genome sequencing and annotation.</title>
        <authorList>
            <consortium name="The Broad Institute Genomics Platform"/>
            <consortium name="The Broad Institute Genome Sequencing Center for Infectious Disease"/>
            <person name="Wu L."/>
            <person name="Ma J."/>
        </authorList>
    </citation>
    <scope>NUCLEOTIDE SEQUENCE [LARGE SCALE GENOMIC DNA]</scope>
    <source>
        <strain evidence="15">KCTC 42501</strain>
    </source>
</reference>
<evidence type="ECO:0000256" key="11">
    <source>
        <dbReference type="ARBA" id="ARBA00030948"/>
    </source>
</evidence>
<name>A0ABV7W503_9BURK</name>
<evidence type="ECO:0000313" key="14">
    <source>
        <dbReference type="EMBL" id="MFC3684899.1"/>
    </source>
</evidence>
<protein>
    <recommendedName>
        <fullName evidence="11">Lipase helper protein</fullName>
    </recommendedName>
    <alternativeName>
        <fullName evidence="12">Lipase modulator</fullName>
    </alternativeName>
</protein>
<keyword evidence="8" id="KW-0443">Lipid metabolism</keyword>
<dbReference type="RefSeq" id="WP_382175289.1">
    <property type="nucleotide sequence ID" value="NZ_JBHRXX010000007.1"/>
</dbReference>
<keyword evidence="9" id="KW-0472">Membrane</keyword>
<feature type="region of interest" description="Disordered" evidence="13">
    <location>
        <begin position="205"/>
        <end position="227"/>
    </location>
</feature>
<dbReference type="Pfam" id="PF03280">
    <property type="entry name" value="Lipase_chap"/>
    <property type="match status" value="1"/>
</dbReference>
<dbReference type="InterPro" id="IPR004961">
    <property type="entry name" value="Lipase_chaperone"/>
</dbReference>
<gene>
    <name evidence="14" type="ORF">ACFOPI_14945</name>
</gene>
<evidence type="ECO:0000256" key="4">
    <source>
        <dbReference type="ARBA" id="ARBA00022519"/>
    </source>
</evidence>
<keyword evidence="7" id="KW-1133">Transmembrane helix</keyword>
<proteinExistence type="inferred from homology"/>
<organism evidence="14 15">
    <name type="scientific">Hydrogenophaga luteola</name>
    <dbReference type="NCBI Taxonomy" id="1591122"/>
    <lineage>
        <taxon>Bacteria</taxon>
        <taxon>Pseudomonadati</taxon>
        <taxon>Pseudomonadota</taxon>
        <taxon>Betaproteobacteria</taxon>
        <taxon>Burkholderiales</taxon>
        <taxon>Comamonadaceae</taxon>
        <taxon>Hydrogenophaga</taxon>
    </lineage>
</organism>
<evidence type="ECO:0000256" key="6">
    <source>
        <dbReference type="ARBA" id="ARBA00022963"/>
    </source>
</evidence>
<keyword evidence="5" id="KW-0812">Transmembrane</keyword>
<evidence type="ECO:0000256" key="13">
    <source>
        <dbReference type="SAM" id="MobiDB-lite"/>
    </source>
</evidence>
<feature type="compositionally biased region" description="Basic and acidic residues" evidence="13">
    <location>
        <begin position="205"/>
        <end position="217"/>
    </location>
</feature>
<keyword evidence="10" id="KW-0143">Chaperone</keyword>
<evidence type="ECO:0000256" key="1">
    <source>
        <dbReference type="ARBA" id="ARBA00004383"/>
    </source>
</evidence>
<dbReference type="EMBL" id="JBHRXX010000007">
    <property type="protein sequence ID" value="MFC3684899.1"/>
    <property type="molecule type" value="Genomic_DNA"/>
</dbReference>
<dbReference type="Proteomes" id="UP001595729">
    <property type="component" value="Unassembled WGS sequence"/>
</dbReference>
<comment type="caution">
    <text evidence="14">The sequence shown here is derived from an EMBL/GenBank/DDBJ whole genome shotgun (WGS) entry which is preliminary data.</text>
</comment>
<evidence type="ECO:0000256" key="3">
    <source>
        <dbReference type="ARBA" id="ARBA00022475"/>
    </source>
</evidence>
<keyword evidence="6" id="KW-0442">Lipid degradation</keyword>
<evidence type="ECO:0000256" key="9">
    <source>
        <dbReference type="ARBA" id="ARBA00023136"/>
    </source>
</evidence>
<evidence type="ECO:0000256" key="10">
    <source>
        <dbReference type="ARBA" id="ARBA00023186"/>
    </source>
</evidence>
<evidence type="ECO:0000256" key="5">
    <source>
        <dbReference type="ARBA" id="ARBA00022692"/>
    </source>
</evidence>
<evidence type="ECO:0000256" key="12">
    <source>
        <dbReference type="ARBA" id="ARBA00031542"/>
    </source>
</evidence>
<sequence>MNACLVAGCGVLLVVVAFWVKGLEEKPGSAPLVTGSAPATPSRTAPSLWLDARLGTEPEPAPLPAPVEAWMPPVQAPSSGGGRVFGVDLAGNLKLDERMRVAMENLVVLTPPERLANVLDEQLAGLPPKAAAAARDLVVRYQGYEQAQKLSSSSAKAPLVPEEGLAELDELRALRSSYFGEEVARRLYGEEEAVTRRLLELMRDDPVPDAPMEEKAVRAQARYDAQR</sequence>
<evidence type="ECO:0000313" key="15">
    <source>
        <dbReference type="Proteomes" id="UP001595729"/>
    </source>
</evidence>